<dbReference type="InterPro" id="IPR050109">
    <property type="entry name" value="HTH-type_TetR-like_transc_reg"/>
</dbReference>
<keyword evidence="1 2" id="KW-0238">DNA-binding</keyword>
<dbReference type="RefSeq" id="WP_085102710.1">
    <property type="nucleotide sequence ID" value="NZ_FWZU01000004.1"/>
</dbReference>
<dbReference type="SUPFAM" id="SSF46689">
    <property type="entry name" value="Homeodomain-like"/>
    <property type="match status" value="1"/>
</dbReference>
<dbReference type="PROSITE" id="PS50977">
    <property type="entry name" value="HTH_TETR_2"/>
    <property type="match status" value="1"/>
</dbReference>
<dbReference type="Pfam" id="PF00440">
    <property type="entry name" value="TetR_N"/>
    <property type="match status" value="1"/>
</dbReference>
<reference evidence="5" key="1">
    <citation type="submission" date="2017-04" db="EMBL/GenBank/DDBJ databases">
        <authorList>
            <person name="Varghese N."/>
            <person name="Submissions S."/>
        </authorList>
    </citation>
    <scope>NUCLEOTIDE SEQUENCE [LARGE SCALE GENOMIC DNA]</scope>
    <source>
        <strain evidence="5">K3S</strain>
    </source>
</reference>
<proteinExistence type="predicted"/>
<accession>A0A1X7E1N9</accession>
<organism evidence="4 5">
    <name type="scientific">Desulfovibrio gilichinskyi</name>
    <dbReference type="NCBI Taxonomy" id="1519643"/>
    <lineage>
        <taxon>Bacteria</taxon>
        <taxon>Pseudomonadati</taxon>
        <taxon>Thermodesulfobacteriota</taxon>
        <taxon>Desulfovibrionia</taxon>
        <taxon>Desulfovibrionales</taxon>
        <taxon>Desulfovibrionaceae</taxon>
        <taxon>Desulfovibrio</taxon>
    </lineage>
</organism>
<dbReference type="GO" id="GO:0000976">
    <property type="term" value="F:transcription cis-regulatory region binding"/>
    <property type="evidence" value="ECO:0007669"/>
    <property type="project" value="TreeGrafter"/>
</dbReference>
<dbReference type="OrthoDB" id="9796019at2"/>
<feature type="domain" description="HTH tetR-type" evidence="3">
    <location>
        <begin position="12"/>
        <end position="72"/>
    </location>
</feature>
<feature type="DNA-binding region" description="H-T-H motif" evidence="2">
    <location>
        <begin position="35"/>
        <end position="54"/>
    </location>
</feature>
<evidence type="ECO:0000259" key="3">
    <source>
        <dbReference type="PROSITE" id="PS50977"/>
    </source>
</evidence>
<evidence type="ECO:0000256" key="2">
    <source>
        <dbReference type="PROSITE-ProRule" id="PRU00335"/>
    </source>
</evidence>
<dbReference type="Gene3D" id="1.10.357.10">
    <property type="entry name" value="Tetracycline Repressor, domain 2"/>
    <property type="match status" value="1"/>
</dbReference>
<dbReference type="InterPro" id="IPR009057">
    <property type="entry name" value="Homeodomain-like_sf"/>
</dbReference>
<dbReference type="InterPro" id="IPR001647">
    <property type="entry name" value="HTH_TetR"/>
</dbReference>
<dbReference type="PRINTS" id="PR00455">
    <property type="entry name" value="HTHTETR"/>
</dbReference>
<dbReference type="Proteomes" id="UP000192906">
    <property type="component" value="Unassembled WGS sequence"/>
</dbReference>
<dbReference type="STRING" id="1519643.SAMN06295933_2505"/>
<evidence type="ECO:0000313" key="5">
    <source>
        <dbReference type="Proteomes" id="UP000192906"/>
    </source>
</evidence>
<protein>
    <submittedName>
        <fullName evidence="4">Transcriptional regulator, TetR family</fullName>
    </submittedName>
</protein>
<dbReference type="AlphaFoldDB" id="A0A1X7E1N9"/>
<dbReference type="PANTHER" id="PTHR30055">
    <property type="entry name" value="HTH-TYPE TRANSCRIPTIONAL REGULATOR RUTR"/>
    <property type="match status" value="1"/>
</dbReference>
<evidence type="ECO:0000313" key="4">
    <source>
        <dbReference type="EMBL" id="SMF25767.1"/>
    </source>
</evidence>
<name>A0A1X7E1N9_9BACT</name>
<dbReference type="GO" id="GO:0003700">
    <property type="term" value="F:DNA-binding transcription factor activity"/>
    <property type="evidence" value="ECO:0007669"/>
    <property type="project" value="TreeGrafter"/>
</dbReference>
<dbReference type="EMBL" id="FWZU01000004">
    <property type="protein sequence ID" value="SMF25767.1"/>
    <property type="molecule type" value="Genomic_DNA"/>
</dbReference>
<evidence type="ECO:0000256" key="1">
    <source>
        <dbReference type="ARBA" id="ARBA00023125"/>
    </source>
</evidence>
<dbReference type="PANTHER" id="PTHR30055:SF226">
    <property type="entry name" value="HTH-TYPE TRANSCRIPTIONAL REGULATOR PKSA"/>
    <property type="match status" value="1"/>
</dbReference>
<gene>
    <name evidence="4" type="ORF">SAMN06295933_2505</name>
</gene>
<sequence length="206" mass="23344">MVLKLVPINTLTDTRKKILHAAYKCLAQTGFNRITVDEIALRSGISRKVIFHYYKGLKNLLSDLGESSFYWPSTEELLANAPEDFPDICPEEQVAAFFLSLRKELEERPETLRIMAWEMLERSDLSDELEDVRVRTALEFFEHLGPDVPDEVDLAAAIALLGGGISYLAIRSLNTKTYGGVSLQDEIGWERLEHAMHCMLKGLLFP</sequence>
<keyword evidence="5" id="KW-1185">Reference proteome</keyword>